<accession>A0ABW9I4Z5</accession>
<dbReference type="EMBL" id="JBJVNI010000027">
    <property type="protein sequence ID" value="MFM9614554.1"/>
    <property type="molecule type" value="Genomic_DNA"/>
</dbReference>
<sequence length="2164" mass="226504">MPRTTGSQGGPRPDGRLRRGLTALTAVISVIVGVTGAAQPAHRHAQPGYTQVKPVPVTAVRSHYGPARHLANSPSPKVTWPSGAAGFSEPASGTRLRASGLPIWLTPVSKKPASEKPASAKTASGKTAASSANSSALAATSAFSSFTHTTARLLPQHTARSAGVDGVLLQLTGLPKTKSQLALDYRDFTAAYGADWGSRLRLVQLPACALTTPTRAACRTQTPVASTNDPKAQTISAPLALAQSDVVMAATAAPTGGGGDFTATSLKASGSWQAGGSTDAFTWSYPISGPAVPGGLAPNVTLGYDSQSVDGLTSSTNNQASVVGDGFSLPSDYIERSYASCHDNPAGTTRTWDNCWSSDNQLTLSLNGTATTLVKDDTTGAYRAQGDSDERVERLTGATNGAQSGEYFRVTTSNGTQYTFGLNQLPGWASGNTATNSVLTEPVYATASGQPCYNATWANSWCQQGYRWMLDYVKDTHGDVMSYFYTPTTGHYARNLGKTADTPYIRDAVLAKIQYGQRDGSVYSTSPAAQVTFTYNGRCDTSPTGCATSTLTSSTASKWPDVPFDLDCASGAACSSNSPTFWSENELTGIQTQALVGTTETNVDAWAFTYSFPATGDATTPSLWLNSVTRTGQDTSAGGSTASLTMPQVTFSGTPLSNRVDLTDGYPPITRYRLNTITTESGGIISVGYSAPACGGGTPSDASQNTSLCYPGYWTPTGQTAPMLDWFNKYVVTTVTQQDPTGGGVNDTIVTRYTPVGTPAWHHDDNPLTPAAQRTWDQWRGYGGMKVSTGTAPDPVTETDYTYFRGMDGDTLSSGTRAASVTDSRGDPAVTDSPQYAGLTYEAILYDGRGSGKVVNDTVTTPWSSAATATHALSGGLPAQKAFLTGQDSVQVYTPLASGATRETETDYTHDAHGRVTKADDKGDVSTASDDLCTTATYADNTSAWIYDLVDETKTVSVRCATTPTLPADAVSDKRVFYDGSSTLGAAPTAGDPTSTQQATSYSGSTPVYSTMSALTTDVYGRPLTSTDADQRTTTTAYTPTTGAAPTAIVSTDPMGQTLSQTYDASRGLMLTQTTAAGYVTKAQYDALGRRTAVFRPGITAATAKYTYVLAAGKPSTVTTQTLNDDGTYRSSELLMDALLRPRETQIATVDGGRDVTDTVYDTNGWVAKTTAPYYASGAPSATLVQAQDGDIPSETGFTYDGAGRKTVSTAYALGTATWNTTTVFGGNFTTTIPPKGGVAESTLTDARGRKTDLYQYHAGAAADPVHDSASDYSDTHYTYFPDGHQSGQTDPAGNSWSWTYNLLGDQVTATDPDAGGSSATYDNAGQLLTTTDARGDQATYAYDKDGRRTAVYDTTGNATASAANQTASWTYDTLKKGYLTSSTSYQLGTGSPSVTNTVLGYTSLGKVAASKTTLANLPSNLAPLAPSAGYTQSYTYKTTGTPATSQSPAGGGLPAETVSYGYDQFGQPTSLASTGTTAWTYVSAIGYDEYGEPLQYSMGPTTSWVDLTLKYDAQTGQPTDAKTTDSSSSTVVDDTAYTWGDADVSKGAGLLTSVTGSRSGTQCYGYDWAARLTAAWTATDNCASAASSSTVGGPDPYWQSWTYTADGQRDTQTDHGATDTTTTYHYPAPGSATDQPHTLGSTTGSTANTASYTYDASGNTTTVKGGALGDRTLTWNHQNRLDTDTTSGGTTSYLYGLDGGLVLRTDPTQATLYLGDEELVENLSTKAVTGTRYYSIAGTTVAARSSSGNIQYLVPDRQGTAYLSVDYQTQAVTRREYLPFGGTRGTTPTTWTGDKGYVGGTTDTATGLVNLGLREYDSQTGRFISRDPQLEATDPSQLTGYDYAANNPVTGSDPTGQSWFSSISNAVSSFADTAQQVIDRTNGPMAALGVGELLIGAASDGLGGALMATGIGALGPGEALIAAGSMLAVSGTATVASAVAAPNIAYAVQNGDGGGGGDDGGGSDGASSGDPDRDRDAQSLRQEHKDEHGEPQLTLDNAYRALDGAPEGTRARVMPKENELTSAPGAKGKDKVKNADLEYLDQQGDIVGYGEVKTIGEADEGRFTGQLESAVKQLRWRQDWKGGTEVNEIFIQVPDLADPPAVKQWVRSYQSARRGGVKSITGYRLRVYNESGDSVGTFDLGTDSDGGYVDKNHTYHSSNGYTY</sequence>
<feature type="compositionally biased region" description="Basic and acidic residues" evidence="2">
    <location>
        <begin position="1971"/>
        <end position="1991"/>
    </location>
</feature>
<feature type="compositionally biased region" description="Gly residues" evidence="2">
    <location>
        <begin position="1952"/>
        <end position="1965"/>
    </location>
</feature>
<feature type="region of interest" description="Disordered" evidence="2">
    <location>
        <begin position="1952"/>
        <end position="2030"/>
    </location>
</feature>
<dbReference type="PANTHER" id="PTHR32305">
    <property type="match status" value="1"/>
</dbReference>
<proteinExistence type="predicted"/>
<keyword evidence="3" id="KW-0812">Transmembrane</keyword>
<dbReference type="PANTHER" id="PTHR32305:SF17">
    <property type="entry name" value="TRNA NUCLEASE WAPA"/>
    <property type="match status" value="1"/>
</dbReference>
<feature type="compositionally biased region" description="Polar residues" evidence="2">
    <location>
        <begin position="992"/>
        <end position="1003"/>
    </location>
</feature>
<dbReference type="Pfam" id="PF05593">
    <property type="entry name" value="RHS_repeat"/>
    <property type="match status" value="1"/>
</dbReference>
<name>A0ABW9I4Z5_9ACTN</name>
<evidence type="ECO:0000256" key="1">
    <source>
        <dbReference type="ARBA" id="ARBA00022737"/>
    </source>
</evidence>
<dbReference type="NCBIfam" id="TIGR01643">
    <property type="entry name" value="YD_repeat_2x"/>
    <property type="match status" value="1"/>
</dbReference>
<comment type="caution">
    <text evidence="5">The sequence shown here is derived from an EMBL/GenBank/DDBJ whole genome shotgun (WGS) entry which is preliminary data.</text>
</comment>
<dbReference type="Proteomes" id="UP001631957">
    <property type="component" value="Unassembled WGS sequence"/>
</dbReference>
<evidence type="ECO:0000313" key="6">
    <source>
        <dbReference type="Proteomes" id="UP001631957"/>
    </source>
</evidence>
<dbReference type="Pfam" id="PF25023">
    <property type="entry name" value="TEN_YD-shell"/>
    <property type="match status" value="1"/>
</dbReference>
<dbReference type="InterPro" id="IPR022385">
    <property type="entry name" value="Rhs_assc_core"/>
</dbReference>
<feature type="domain" description="Teneurin-like YD-shell" evidence="4">
    <location>
        <begin position="1734"/>
        <end position="1850"/>
    </location>
</feature>
<dbReference type="RefSeq" id="WP_409122232.1">
    <property type="nucleotide sequence ID" value="NZ_JBJVNI010000027.1"/>
</dbReference>
<organism evidence="5 6">
    <name type="scientific">Streptomyces niveiscabiei</name>
    <dbReference type="NCBI Taxonomy" id="164115"/>
    <lineage>
        <taxon>Bacteria</taxon>
        <taxon>Bacillati</taxon>
        <taxon>Actinomycetota</taxon>
        <taxon>Actinomycetes</taxon>
        <taxon>Kitasatosporales</taxon>
        <taxon>Streptomycetaceae</taxon>
        <taxon>Streptomyces</taxon>
    </lineage>
</organism>
<dbReference type="InterPro" id="IPR050708">
    <property type="entry name" value="T6SS_VgrG/RHS"/>
</dbReference>
<gene>
    <name evidence="5" type="ORF">ACKI18_38475</name>
</gene>
<keyword evidence="3" id="KW-1133">Transmembrane helix</keyword>
<dbReference type="InterPro" id="IPR006530">
    <property type="entry name" value="YD"/>
</dbReference>
<dbReference type="Gene3D" id="2.180.10.10">
    <property type="entry name" value="RHS repeat-associated core"/>
    <property type="match status" value="2"/>
</dbReference>
<feature type="region of interest" description="Disordered" evidence="2">
    <location>
        <begin position="107"/>
        <end position="129"/>
    </location>
</feature>
<feature type="transmembrane region" description="Helical" evidence="3">
    <location>
        <begin position="21"/>
        <end position="38"/>
    </location>
</feature>
<feature type="region of interest" description="Disordered" evidence="2">
    <location>
        <begin position="984"/>
        <end position="1003"/>
    </location>
</feature>
<evidence type="ECO:0000256" key="2">
    <source>
        <dbReference type="SAM" id="MobiDB-lite"/>
    </source>
</evidence>
<feature type="region of interest" description="Disordered" evidence="2">
    <location>
        <begin position="814"/>
        <end position="833"/>
    </location>
</feature>
<dbReference type="InterPro" id="IPR031325">
    <property type="entry name" value="RHS_repeat"/>
</dbReference>
<evidence type="ECO:0000259" key="4">
    <source>
        <dbReference type="Pfam" id="PF25023"/>
    </source>
</evidence>
<evidence type="ECO:0000313" key="5">
    <source>
        <dbReference type="EMBL" id="MFM9614554.1"/>
    </source>
</evidence>
<feature type="region of interest" description="Disordered" evidence="2">
    <location>
        <begin position="67"/>
        <end position="93"/>
    </location>
</feature>
<dbReference type="NCBIfam" id="TIGR03696">
    <property type="entry name" value="Rhs_assc_core"/>
    <property type="match status" value="1"/>
</dbReference>
<dbReference type="InterPro" id="IPR056823">
    <property type="entry name" value="TEN-like_YD-shell"/>
</dbReference>
<keyword evidence="3" id="KW-0472">Membrane</keyword>
<protein>
    <submittedName>
        <fullName evidence="5">RHS repeat-associated core domain-containing protein</fullName>
    </submittedName>
</protein>
<keyword evidence="6" id="KW-1185">Reference proteome</keyword>
<feature type="compositionally biased region" description="Polar residues" evidence="2">
    <location>
        <begin position="814"/>
        <end position="823"/>
    </location>
</feature>
<reference evidence="5 6" key="1">
    <citation type="submission" date="2024-12" db="EMBL/GenBank/DDBJ databases">
        <title>Forecasting of Potato common scab and diversities of Pathogenic streptomyces spp. in china.</title>
        <authorList>
            <person name="Handique U."/>
            <person name="Wu J."/>
        </authorList>
    </citation>
    <scope>NUCLEOTIDE SEQUENCE [LARGE SCALE GENOMIC DNA]</scope>
    <source>
        <strain evidence="5 6">ZRIMU1530</strain>
    </source>
</reference>
<feature type="compositionally biased region" description="Low complexity" evidence="2">
    <location>
        <begin position="109"/>
        <end position="129"/>
    </location>
</feature>
<evidence type="ECO:0000256" key="3">
    <source>
        <dbReference type="SAM" id="Phobius"/>
    </source>
</evidence>
<keyword evidence="1" id="KW-0677">Repeat</keyword>